<sequence>MDQLRVNEKFKTEYEQNKRKEQLTKKSVKDALRAREASKEADGSSSSSSEEEDTSGALLTGRLDREIMSTIEMIKRKDPIIYNPSAKFYADDEPDSPEESSAEDRPKKKTKTLKQVLTEQLIADPAQFDEDSDDEDKNVFIPANDQLRARQAFIDAEVDEDEFDLKIRPGTGTEGNADPEYANFVSEREKQKKLQTVPEHKSLQRFESNDLTPEDQFLKEYITGEWWKEQRPSSYVPSGIVQSIRPNVDLDQADVSDDEEFLDAQDSFEAKYNFRFEEPDSARIITHSRTVEGSVRRVDDRRAIRRQKRKEAKRAKKAAAVEEVKQAKNLRKRELQQEQEELEHIARMRQQVLDERLQAIQEVGDIGLADSDEKKAAILSQLDLNGDFDPDEFDKKMENLYNDDWYEAKETVKSVAKPKNSKRSKSADDDNEHDDAEAETANNTAALLEELYAMDFEDTLADGQKARFRYTSVPAHSFGMSIEDILNTEDNELNARVSIKQLAPYRTDRNLTCSWQELKKTRNARFRRKQSRSSK</sequence>
<dbReference type="PANTHER" id="PTHR14490">
    <property type="entry name" value="ZINC FINGER, ZZ TYPE"/>
    <property type="match status" value="1"/>
</dbReference>
<protein>
    <recommendedName>
        <fullName evidence="4">Kri1-like C-terminal domain-containing protein</fullName>
    </recommendedName>
</protein>
<proteinExistence type="inferred from homology"/>
<feature type="compositionally biased region" description="Acidic residues" evidence="3">
    <location>
        <begin position="429"/>
        <end position="438"/>
    </location>
</feature>
<dbReference type="InterPro" id="IPR018034">
    <property type="entry name" value="Kri1"/>
</dbReference>
<feature type="region of interest" description="Disordered" evidence="3">
    <location>
        <begin position="1"/>
        <end position="62"/>
    </location>
</feature>
<dbReference type="Pfam" id="PF05178">
    <property type="entry name" value="Kri1"/>
    <property type="match status" value="1"/>
</dbReference>
<feature type="compositionally biased region" description="Acidic residues" evidence="3">
    <location>
        <begin position="91"/>
        <end position="101"/>
    </location>
</feature>
<feature type="region of interest" description="Disordered" evidence="3">
    <location>
        <begin position="82"/>
        <end position="112"/>
    </location>
</feature>
<comment type="similarity">
    <text evidence="1">Belongs to the KRI1 family.</text>
</comment>
<dbReference type="InterPro" id="IPR024626">
    <property type="entry name" value="Kri1-like_C"/>
</dbReference>
<evidence type="ECO:0000256" key="2">
    <source>
        <dbReference type="SAM" id="Coils"/>
    </source>
</evidence>
<dbReference type="GO" id="GO:0000447">
    <property type="term" value="P:endonucleolytic cleavage in ITS1 to separate SSU-rRNA from 5.8S rRNA and LSU-rRNA from tricistronic rRNA transcript (SSU-rRNA, 5.8S rRNA, LSU-rRNA)"/>
    <property type="evidence" value="ECO:0007669"/>
    <property type="project" value="TreeGrafter"/>
</dbReference>
<dbReference type="AlphaFoldDB" id="A0A0H5RAN5"/>
<feature type="coiled-coil region" evidence="2">
    <location>
        <begin position="310"/>
        <end position="355"/>
    </location>
</feature>
<evidence type="ECO:0000259" key="4">
    <source>
        <dbReference type="Pfam" id="PF12936"/>
    </source>
</evidence>
<feature type="region of interest" description="Disordered" evidence="3">
    <location>
        <begin position="412"/>
        <end position="439"/>
    </location>
</feature>
<evidence type="ECO:0000313" key="5">
    <source>
        <dbReference type="EMBL" id="CRZ11230.1"/>
    </source>
</evidence>
<accession>A0A0H5RAN5</accession>
<feature type="region of interest" description="Disordered" evidence="3">
    <location>
        <begin position="189"/>
        <end position="208"/>
    </location>
</feature>
<feature type="domain" description="Kri1-like C-terminal" evidence="4">
    <location>
        <begin position="445"/>
        <end position="529"/>
    </location>
</feature>
<name>A0A0H5RAN5_9EUKA</name>
<dbReference type="GO" id="GO:0005730">
    <property type="term" value="C:nucleolus"/>
    <property type="evidence" value="ECO:0007669"/>
    <property type="project" value="TreeGrafter"/>
</dbReference>
<reference evidence="5" key="1">
    <citation type="submission" date="2015-04" db="EMBL/GenBank/DDBJ databases">
        <title>The genome sequence of the plant pathogenic Rhizarian Plasmodiophora brassicae reveals insights in its biotrophic life cycle and the origin of chitin synthesis.</title>
        <authorList>
            <person name="Schwelm A."/>
            <person name="Fogelqvist J."/>
            <person name="Knaust A."/>
            <person name="Julke S."/>
            <person name="Lilja T."/>
            <person name="Dhandapani V."/>
            <person name="Bonilla-Rosso G."/>
            <person name="Karlsson M."/>
            <person name="Shevchenko A."/>
            <person name="Choi S.R."/>
            <person name="Kim H.G."/>
            <person name="Park J.Y."/>
            <person name="Lim Y.P."/>
            <person name="Ludwig-Muller J."/>
            <person name="Dixelius C."/>
        </authorList>
    </citation>
    <scope>NUCLEOTIDE SEQUENCE</scope>
    <source>
        <tissue evidence="5">Potato root galls</tissue>
    </source>
</reference>
<evidence type="ECO:0000256" key="1">
    <source>
        <dbReference type="ARBA" id="ARBA00007473"/>
    </source>
</evidence>
<dbReference type="PANTHER" id="PTHR14490:SF5">
    <property type="entry name" value="PROTEIN KRI1 HOMOLOG"/>
    <property type="match status" value="1"/>
</dbReference>
<feature type="compositionally biased region" description="Basic and acidic residues" evidence="3">
    <location>
        <begin position="1"/>
        <end position="42"/>
    </location>
</feature>
<dbReference type="EMBL" id="HACM01010788">
    <property type="protein sequence ID" value="CRZ11230.1"/>
    <property type="molecule type" value="Transcribed_RNA"/>
</dbReference>
<keyword evidence="2" id="KW-0175">Coiled coil</keyword>
<dbReference type="GO" id="GO:0030686">
    <property type="term" value="C:90S preribosome"/>
    <property type="evidence" value="ECO:0007669"/>
    <property type="project" value="TreeGrafter"/>
</dbReference>
<organism evidence="5">
    <name type="scientific">Spongospora subterranea</name>
    <dbReference type="NCBI Taxonomy" id="70186"/>
    <lineage>
        <taxon>Eukaryota</taxon>
        <taxon>Sar</taxon>
        <taxon>Rhizaria</taxon>
        <taxon>Endomyxa</taxon>
        <taxon>Phytomyxea</taxon>
        <taxon>Plasmodiophorida</taxon>
        <taxon>Plasmodiophoridae</taxon>
        <taxon>Spongospora</taxon>
    </lineage>
</organism>
<evidence type="ECO:0000256" key="3">
    <source>
        <dbReference type="SAM" id="MobiDB-lite"/>
    </source>
</evidence>
<dbReference type="Pfam" id="PF12936">
    <property type="entry name" value="Kri1_C"/>
    <property type="match status" value="1"/>
</dbReference>